<dbReference type="AlphaFoldDB" id="A0A165IG85"/>
<sequence>MKRMQHDFCESFLAVKRKVQGYRDGGSGVLLWALFACIGICGSRRGIPGLETVAVSPIVAACSLGPKKNNSYVRREMSQREGNKNTDISVCFILDGTSRTIYCFHSSILPGSYVVWCLKCNLLYGQE</sequence>
<evidence type="ECO:0000313" key="2">
    <source>
        <dbReference type="Proteomes" id="UP000076632"/>
    </source>
</evidence>
<name>A0A165IG85_XYLHT</name>
<organism evidence="1 2">
    <name type="scientific">Xylona heveae (strain CBS 132557 / TC161)</name>
    <dbReference type="NCBI Taxonomy" id="1328760"/>
    <lineage>
        <taxon>Eukaryota</taxon>
        <taxon>Fungi</taxon>
        <taxon>Dikarya</taxon>
        <taxon>Ascomycota</taxon>
        <taxon>Pezizomycotina</taxon>
        <taxon>Xylonomycetes</taxon>
        <taxon>Xylonales</taxon>
        <taxon>Xylonaceae</taxon>
        <taxon>Xylona</taxon>
    </lineage>
</organism>
<reference evidence="1 2" key="1">
    <citation type="journal article" date="2016" name="Fungal Biol.">
        <title>The genome of Xylona heveae provides a window into fungal endophytism.</title>
        <authorList>
            <person name="Gazis R."/>
            <person name="Kuo A."/>
            <person name="Riley R."/>
            <person name="LaButti K."/>
            <person name="Lipzen A."/>
            <person name="Lin J."/>
            <person name="Amirebrahimi M."/>
            <person name="Hesse C.N."/>
            <person name="Spatafora J.W."/>
            <person name="Henrissat B."/>
            <person name="Hainaut M."/>
            <person name="Grigoriev I.V."/>
            <person name="Hibbett D.S."/>
        </authorList>
    </citation>
    <scope>NUCLEOTIDE SEQUENCE [LARGE SCALE GENOMIC DNA]</scope>
    <source>
        <strain evidence="1 2">TC161</strain>
    </source>
</reference>
<protein>
    <submittedName>
        <fullName evidence="1">Uncharacterized protein</fullName>
    </submittedName>
</protein>
<dbReference type="Proteomes" id="UP000076632">
    <property type="component" value="Unassembled WGS sequence"/>
</dbReference>
<evidence type="ECO:0000313" key="1">
    <source>
        <dbReference type="EMBL" id="KZF24853.1"/>
    </source>
</evidence>
<accession>A0A165IG85</accession>
<keyword evidence="2" id="KW-1185">Reference proteome</keyword>
<dbReference type="RefSeq" id="XP_018190408.1">
    <property type="nucleotide sequence ID" value="XM_018336714.1"/>
</dbReference>
<dbReference type="GeneID" id="28901851"/>
<proteinExistence type="predicted"/>
<dbReference type="EMBL" id="KV407455">
    <property type="protein sequence ID" value="KZF24853.1"/>
    <property type="molecule type" value="Genomic_DNA"/>
</dbReference>
<gene>
    <name evidence="1" type="ORF">L228DRAFT_57087</name>
</gene>
<dbReference type="InParanoid" id="A0A165IG85"/>